<dbReference type="EMBL" id="CM040983">
    <property type="protein sequence ID" value="MCJ8736047.1"/>
    <property type="molecule type" value="Genomic_DNA"/>
</dbReference>
<proteinExistence type="predicted"/>
<name>A0ACC5YK83_9TELE</name>
<evidence type="ECO:0000313" key="2">
    <source>
        <dbReference type="Proteomes" id="UP000830395"/>
    </source>
</evidence>
<keyword evidence="2" id="KW-1185">Reference proteome</keyword>
<sequence>MAYSNYSSLNRAQLTFEYLHTNSTTHEFLFGALAELVDNSRDANATRIDIYTEKRPDLRGGFMLCFLDDGTGMDPSEATHVIQFGKSSKRFPESTHIGQYGNGLKSGSMRIGKDFILFTKKDDKLTCLFLSRTFHEEEGLDEVIVPLPSWDLKTQQPLTQDPEKYAIETELIFKYSPFKSEEQLFQQFKKIEGASGTLVVVYNLKLMDNREPELDVQTDHQDILMAGTPVEGVKPERRSFRAYAAVLYIDPRMRIFIQGHKVRTKRLSCCLYNPRMYKYTSTRFKTRAEQEVKKADHLAKLAEEKAREAESKARALELKLGNDLSKEARAALRKAQDSATALRAEANRKQAIHASKQKALKEPKELNFIFGVNIERRDQDGMFIYNCSRLIKMYEKTGPQLDGGMACGGVVGVVDVPYLVLEPTHNKQDFADAKEYRHLLRAMGEYLAQYWKDIGIAQKGIVKFWDEFGYLSANWNASPSNDLRFRRRRAMEIPVTIQCDKCLKWRTLPFQMDAVDKRYPDSWVCLMNPDGTQDRCDAPEQKQNLPVGVLKKDTKTSEDKQKELSEKIRQQQEKLEALQKTTTVKSAADVKRLPLDVSAKTAEERTSQTAIRSSQRSAARPRSPPLPAVVKNAVSQSPAAKTPPPKSTGPSRPSRTPPAATTPAKAKPASTPPPKSAKATTKTAPTPPPSKTSARRSVTQTRSTTPSSTKTTRQKTSASKRGSAKKGKAQKEDEEEESEEEEEDDEQEEEEEEQESEEEEEPQPKKSKLAAPSQPRGKGTVEKKVLPSKQANSTERISNSTEEDLKQDALKNAHKDKGLQVEAKVNGEWFTGRVTAVETGKESVRWKVKFDYVPMNTPRDRWVFKGSEDVRLMRPASPESRSPDTNQGPARSVTPPTAAEPDTTQSGPSRETTEGLVTMMRTLLRYFFPPDFRIPKDSVNTMNAEDLVAFPIKEYFQQYEAGLQKLCNSYQSRAESRARAVEEKSNGAEAKLRESEEKLRKLRTNIVALLQKVQEDIEISSDDELDAYIEDLVTKGE</sequence>
<evidence type="ECO:0000313" key="1">
    <source>
        <dbReference type="EMBL" id="MCJ8736047.1"/>
    </source>
</evidence>
<comment type="caution">
    <text evidence="1">The sequence shown here is derived from an EMBL/GenBank/DDBJ whole genome shotgun (WGS) entry which is preliminary data.</text>
</comment>
<gene>
    <name evidence="1" type="ORF">PDJAM_G00254370</name>
</gene>
<organism evidence="1 2">
    <name type="scientific">Pangasius djambal</name>
    <dbReference type="NCBI Taxonomy" id="1691987"/>
    <lineage>
        <taxon>Eukaryota</taxon>
        <taxon>Metazoa</taxon>
        <taxon>Chordata</taxon>
        <taxon>Craniata</taxon>
        <taxon>Vertebrata</taxon>
        <taxon>Euteleostomi</taxon>
        <taxon>Actinopterygii</taxon>
        <taxon>Neopterygii</taxon>
        <taxon>Teleostei</taxon>
        <taxon>Ostariophysi</taxon>
        <taxon>Siluriformes</taxon>
        <taxon>Pangasiidae</taxon>
        <taxon>Pangasius</taxon>
    </lineage>
</organism>
<accession>A0ACC5YK83</accession>
<dbReference type="Proteomes" id="UP000830395">
    <property type="component" value="Chromosome 9"/>
</dbReference>
<reference evidence="1" key="1">
    <citation type="submission" date="2020-02" db="EMBL/GenBank/DDBJ databases">
        <title>Genome sequencing of the panga catfish, Pangasius djambal.</title>
        <authorList>
            <person name="Wen M."/>
            <person name="Zahm M."/>
            <person name="Roques C."/>
            <person name="Cabau C."/>
            <person name="Klopp C."/>
            <person name="Donnadieu C."/>
            <person name="Jouanno E."/>
            <person name="Avarre J.-C."/>
            <person name="Campet M."/>
            <person name="Ha T."/>
            <person name="Dugue R."/>
            <person name="Lampietro C."/>
            <person name="Louis A."/>
            <person name="Herpin A."/>
            <person name="Echchiki A."/>
            <person name="Berthelot C."/>
            <person name="Parey E."/>
            <person name="Roest-Crollius H."/>
            <person name="Braasch I."/>
            <person name="Postlethwait J.H."/>
            <person name="Bobe J."/>
            <person name="Montfort J."/>
            <person name="Bouchez O."/>
            <person name="Begum T."/>
            <person name="Schartl M."/>
            <person name="Gustiano R."/>
            <person name="Guiguen Y."/>
        </authorList>
    </citation>
    <scope>NUCLEOTIDE SEQUENCE</scope>
    <source>
        <strain evidence="1">Pdj_M5554</strain>
    </source>
</reference>
<protein>
    <submittedName>
        <fullName evidence="1">Uncharacterized protein</fullName>
    </submittedName>
</protein>